<evidence type="ECO:0008006" key="3">
    <source>
        <dbReference type="Google" id="ProtNLM"/>
    </source>
</evidence>
<sequence length="127" mass="12728">MELLNMLTSQLNVSEQQASGGAGLLFKLAQEKLGAGEFSQITEAIPGIDRLISSAPDSGGLSSVLGGLASSFGGSGGQLGNLVSLAGGFSKLNLDADMIAKFVPIVLSFVKSQGGDALEGMLANVLG</sequence>
<organism evidence="1 2">
    <name type="scientific">Chlorobaculum parvum (strain DSM 263 / NCIMB 8327)</name>
    <name type="common">Chlorobium vibrioforme subsp. thiosulfatophilum</name>
    <dbReference type="NCBI Taxonomy" id="517417"/>
    <lineage>
        <taxon>Bacteria</taxon>
        <taxon>Pseudomonadati</taxon>
        <taxon>Chlorobiota</taxon>
        <taxon>Chlorobiia</taxon>
        <taxon>Chlorobiales</taxon>
        <taxon>Chlorobiaceae</taxon>
        <taxon>Chlorobaculum</taxon>
    </lineage>
</organism>
<dbReference type="STRING" id="517417.Cpar_0546"/>
<protein>
    <recommendedName>
        <fullName evidence="3">DUF2780 domain-containing protein</fullName>
    </recommendedName>
</protein>
<accession>B3QM15</accession>
<dbReference type="eggNOG" id="ENOG5032WIT">
    <property type="taxonomic scope" value="Bacteria"/>
</dbReference>
<proteinExistence type="predicted"/>
<dbReference type="InterPro" id="IPR021302">
    <property type="entry name" value="DUF2780_VcgC/VcgE"/>
</dbReference>
<name>B3QM15_CHLP8</name>
<dbReference type="AlphaFoldDB" id="B3QM15"/>
<gene>
    <name evidence="1" type="ordered locus">Cpar_0546</name>
</gene>
<dbReference type="Pfam" id="PF11075">
    <property type="entry name" value="DUF2780"/>
    <property type="match status" value="1"/>
</dbReference>
<dbReference type="OrthoDB" id="6265423at2"/>
<dbReference type="Proteomes" id="UP000008811">
    <property type="component" value="Chromosome"/>
</dbReference>
<keyword evidence="2" id="KW-1185">Reference proteome</keyword>
<evidence type="ECO:0000313" key="1">
    <source>
        <dbReference type="EMBL" id="ACF10968.1"/>
    </source>
</evidence>
<evidence type="ECO:0000313" key="2">
    <source>
        <dbReference type="Proteomes" id="UP000008811"/>
    </source>
</evidence>
<dbReference type="EMBL" id="CP001099">
    <property type="protein sequence ID" value="ACF10968.1"/>
    <property type="molecule type" value="Genomic_DNA"/>
</dbReference>
<dbReference type="HOGENOM" id="CLU_157979_0_0_10"/>
<dbReference type="RefSeq" id="WP_012501801.1">
    <property type="nucleotide sequence ID" value="NC_011027.1"/>
</dbReference>
<dbReference type="KEGG" id="cpc:Cpar_0546"/>
<reference evidence="1" key="1">
    <citation type="submission" date="2008-06" db="EMBL/GenBank/DDBJ databases">
        <title>Complete sequence of Chlorobaculum parvum NCIB 8327.</title>
        <authorList>
            <consortium name="US DOE Joint Genome Institute"/>
            <person name="Lucas S."/>
            <person name="Copeland A."/>
            <person name="Lapidus A."/>
            <person name="Glavina del Rio T."/>
            <person name="Dalin E."/>
            <person name="Tice H."/>
            <person name="Bruce D."/>
            <person name="Goodwin L."/>
            <person name="Pitluck S."/>
            <person name="Schmutz J."/>
            <person name="Larimer F."/>
            <person name="Land M."/>
            <person name="Hauser L."/>
            <person name="Kyrpides N."/>
            <person name="Mikhailova N."/>
            <person name="Zhao F."/>
            <person name="Li T."/>
            <person name="Liu Z."/>
            <person name="Overmann J."/>
            <person name="Bryant D.A."/>
            <person name="Richardson P."/>
        </authorList>
    </citation>
    <scope>NUCLEOTIDE SEQUENCE [LARGE SCALE GENOMIC DNA]</scope>
    <source>
        <strain evidence="1">NCIB 8327</strain>
    </source>
</reference>